<sequence length="143" mass="14620">MFRSKPKPQRIDTLIGAGTRIIGDVQFGGGFHVDGHIKGNVDAKSESGATLSVSDSGVIEGAVAVPNVILNGTVNGDILAHERVELGATAKVTGNVYYNLIEMEMGAEINGKLIHEARKGGAGKASAAAQAPVAEPVADEATS</sequence>
<dbReference type="InterPro" id="IPR007607">
    <property type="entry name" value="BacA/B"/>
</dbReference>
<dbReference type="PANTHER" id="PTHR35024">
    <property type="entry name" value="HYPOTHETICAL CYTOSOLIC PROTEIN"/>
    <property type="match status" value="1"/>
</dbReference>
<evidence type="ECO:0000256" key="1">
    <source>
        <dbReference type="ARBA" id="ARBA00044755"/>
    </source>
</evidence>
<dbReference type="PANTHER" id="PTHR35024:SF4">
    <property type="entry name" value="POLYMER-FORMING CYTOSKELETAL PROTEIN"/>
    <property type="match status" value="1"/>
</dbReference>
<comment type="caution">
    <text evidence="3">The sequence shown here is derived from an EMBL/GenBank/DDBJ whole genome shotgun (WGS) entry which is preliminary data.</text>
</comment>
<evidence type="ECO:0000313" key="3">
    <source>
        <dbReference type="EMBL" id="MBB6095659.1"/>
    </source>
</evidence>
<dbReference type="Proteomes" id="UP000588068">
    <property type="component" value="Unassembled WGS sequence"/>
</dbReference>
<reference evidence="3 4" key="1">
    <citation type="submission" date="2020-08" db="EMBL/GenBank/DDBJ databases">
        <title>Genomic Encyclopedia of Type Strains, Phase IV (KMG-IV): sequencing the most valuable type-strain genomes for metagenomic binning, comparative biology and taxonomic classification.</title>
        <authorList>
            <person name="Goeker M."/>
        </authorList>
    </citation>
    <scope>NUCLEOTIDE SEQUENCE [LARGE SCALE GENOMIC DNA]</scope>
    <source>
        <strain evidence="3 4">DSM 26723</strain>
    </source>
</reference>
<gene>
    <name evidence="3" type="ORF">HNQ60_004550</name>
</gene>
<feature type="region of interest" description="Disordered" evidence="2">
    <location>
        <begin position="124"/>
        <end position="143"/>
    </location>
</feature>
<dbReference type="RefSeq" id="WP_184335059.1">
    <property type="nucleotide sequence ID" value="NZ_JACHHZ010000006.1"/>
</dbReference>
<keyword evidence="4" id="KW-1185">Reference proteome</keyword>
<dbReference type="AlphaFoldDB" id="A0A841HTP0"/>
<name>A0A841HTP0_9GAMM</name>
<protein>
    <submittedName>
        <fullName evidence="3">Cytoskeletal protein CcmA (Bactofilin family)</fullName>
    </submittedName>
</protein>
<dbReference type="Pfam" id="PF04519">
    <property type="entry name" value="Bactofilin"/>
    <property type="match status" value="1"/>
</dbReference>
<accession>A0A841HTP0</accession>
<evidence type="ECO:0000313" key="4">
    <source>
        <dbReference type="Proteomes" id="UP000588068"/>
    </source>
</evidence>
<dbReference type="EMBL" id="JACHHZ010000006">
    <property type="protein sequence ID" value="MBB6095659.1"/>
    <property type="molecule type" value="Genomic_DNA"/>
</dbReference>
<organism evidence="3 4">
    <name type="scientific">Povalibacter uvarum</name>
    <dbReference type="NCBI Taxonomy" id="732238"/>
    <lineage>
        <taxon>Bacteria</taxon>
        <taxon>Pseudomonadati</taxon>
        <taxon>Pseudomonadota</taxon>
        <taxon>Gammaproteobacteria</taxon>
        <taxon>Steroidobacterales</taxon>
        <taxon>Steroidobacteraceae</taxon>
        <taxon>Povalibacter</taxon>
    </lineage>
</organism>
<comment type="similarity">
    <text evidence="1">Belongs to the bactofilin family.</text>
</comment>
<evidence type="ECO:0000256" key="2">
    <source>
        <dbReference type="SAM" id="MobiDB-lite"/>
    </source>
</evidence>
<proteinExistence type="inferred from homology"/>